<dbReference type="PANTHER" id="PTHR33498">
    <property type="entry name" value="TRANSPOSASE FOR INSERTION SEQUENCE ELEMENT IS1557"/>
    <property type="match status" value="1"/>
</dbReference>
<gene>
    <name evidence="3" type="ORF">MKI86_19900</name>
</gene>
<dbReference type="Pfam" id="PF14690">
    <property type="entry name" value="Zn_ribbon_ISL3"/>
    <property type="match status" value="1"/>
</dbReference>
<dbReference type="NCBIfam" id="NF033550">
    <property type="entry name" value="transpos_ISL3"/>
    <property type="match status" value="1"/>
</dbReference>
<name>A0ABT0CS66_9HYPH</name>
<reference evidence="3 4" key="1">
    <citation type="submission" date="2022-02" db="EMBL/GenBank/DDBJ databases">
        <title>Shinella B3.7 sp. nov., isolated from Sediment (Zhairuo Island).</title>
        <authorList>
            <person name="Chen G."/>
        </authorList>
    </citation>
    <scope>NUCLEOTIDE SEQUENCE [LARGE SCALE GENOMIC DNA]</scope>
    <source>
        <strain evidence="3 4">B3.7</strain>
        <plasmid evidence="3">unnamed</plasmid>
    </source>
</reference>
<sequence>MSTNFRPSDLVPAGFVAERITHIDDETCILLSRAGATASCPACGRMSRTVRSRYCRQVADLPLSGRRVRLLVRTRRFTCDAVLCGRQIFAERFGDVLPPYARRTGRLEHLVHHLALALGGRPAARFAQRLMLPVSNDTLLRVIRRQGSPPSIPPSVIGIDDWAWQRNHRYGTIVCDLERRRPIRLLPDREPATAEAWLRGNPQIQIIARDRGGAYGLAAAKALPDAVQVADRWHLMENASRAFLDAVRKSMRQIRKTLGATRVNPKLLTAAERLQYQGYLRREQTNAVIMAFAKDGATIKEIVRRTGHSRGLVRQVLRGQRNDVFRSRESSLENYLGWLDAQWAAGKRNATELWRRLRIQGFRGSRRVVSEWATRRKRADKADAETLNRIPSARTIARLLTTNRDNPTKSETVTIAAIEGGVPLLIKARDIIADFHRMIRRKAENELAPWIDRARESLVASFANGVAKDIQAVRAAIVSPWSNGQTEGQITKLKLVRRQMYGRGKLDLLQARLIGAT</sequence>
<geneLocation type="plasmid" evidence="3">
    <name>unnamed</name>
</geneLocation>
<dbReference type="Pfam" id="PF01610">
    <property type="entry name" value="DDE_Tnp_ISL3"/>
    <property type="match status" value="2"/>
</dbReference>
<feature type="domain" description="Transposase IS204/IS1001/IS1096/IS1165 DDE" evidence="1">
    <location>
        <begin position="157"/>
        <end position="275"/>
    </location>
</feature>
<keyword evidence="4" id="KW-1185">Reference proteome</keyword>
<evidence type="ECO:0000313" key="3">
    <source>
        <dbReference type="EMBL" id="MCJ8151407.1"/>
    </source>
</evidence>
<proteinExistence type="predicted"/>
<feature type="domain" description="Transposase IS204/IS1001/IS1096/IS1165 DDE" evidence="1">
    <location>
        <begin position="396"/>
        <end position="512"/>
    </location>
</feature>
<organism evidence="3 4">
    <name type="scientific">Shinella sedimenti</name>
    <dbReference type="NCBI Taxonomy" id="2919913"/>
    <lineage>
        <taxon>Bacteria</taxon>
        <taxon>Pseudomonadati</taxon>
        <taxon>Pseudomonadota</taxon>
        <taxon>Alphaproteobacteria</taxon>
        <taxon>Hyphomicrobiales</taxon>
        <taxon>Rhizobiaceae</taxon>
        <taxon>Shinella</taxon>
    </lineage>
</organism>
<accession>A0ABT0CS66</accession>
<dbReference type="PANTHER" id="PTHR33498:SF1">
    <property type="entry name" value="TRANSPOSASE FOR INSERTION SEQUENCE ELEMENT IS1557"/>
    <property type="match status" value="1"/>
</dbReference>
<dbReference type="InterPro" id="IPR029261">
    <property type="entry name" value="Transposase_Znf"/>
</dbReference>
<evidence type="ECO:0000259" key="1">
    <source>
        <dbReference type="Pfam" id="PF01610"/>
    </source>
</evidence>
<dbReference type="EMBL" id="JAKVIN010000009">
    <property type="protein sequence ID" value="MCJ8151407.1"/>
    <property type="molecule type" value="Genomic_DNA"/>
</dbReference>
<dbReference type="RefSeq" id="WP_241604589.1">
    <property type="nucleotide sequence ID" value="NZ_JAKVIN010000009.1"/>
</dbReference>
<comment type="caution">
    <text evidence="3">The sequence shown here is derived from an EMBL/GenBank/DDBJ whole genome shotgun (WGS) entry which is preliminary data.</text>
</comment>
<protein>
    <submittedName>
        <fullName evidence="3">ISL3 family transposase</fullName>
    </submittedName>
</protein>
<feature type="domain" description="Transposase IS204/IS1001/IS1096/IS1165 zinc-finger" evidence="2">
    <location>
        <begin position="38"/>
        <end position="81"/>
    </location>
</feature>
<keyword evidence="3" id="KW-0614">Plasmid</keyword>
<dbReference type="InterPro" id="IPR047951">
    <property type="entry name" value="Transpos_ISL3"/>
</dbReference>
<dbReference type="InterPro" id="IPR002560">
    <property type="entry name" value="Transposase_DDE"/>
</dbReference>
<evidence type="ECO:0000259" key="2">
    <source>
        <dbReference type="Pfam" id="PF14690"/>
    </source>
</evidence>
<dbReference type="Proteomes" id="UP001201844">
    <property type="component" value="Unassembled WGS sequence"/>
</dbReference>
<evidence type="ECO:0000313" key="4">
    <source>
        <dbReference type="Proteomes" id="UP001201844"/>
    </source>
</evidence>